<dbReference type="InterPro" id="IPR036397">
    <property type="entry name" value="RNaseH_sf"/>
</dbReference>
<keyword evidence="4" id="KW-1185">Reference proteome</keyword>
<dbReference type="GO" id="GO:0008408">
    <property type="term" value="F:3'-5' exonuclease activity"/>
    <property type="evidence" value="ECO:0007669"/>
    <property type="project" value="TreeGrafter"/>
</dbReference>
<accession>A0A835CCT1</accession>
<dbReference type="PANTHER" id="PTHR13620:SF121">
    <property type="entry name" value="EMB|CAB82946.1-RELATED"/>
    <property type="match status" value="1"/>
</dbReference>
<dbReference type="Proteomes" id="UP000634136">
    <property type="component" value="Unassembled WGS sequence"/>
</dbReference>
<keyword evidence="1" id="KW-0540">Nuclease</keyword>
<gene>
    <name evidence="3" type="ORF">G2W53_006723</name>
</gene>
<dbReference type="OrthoDB" id="1391025at2759"/>
<evidence type="ECO:0000313" key="3">
    <source>
        <dbReference type="EMBL" id="KAF7838241.1"/>
    </source>
</evidence>
<dbReference type="GO" id="GO:0005634">
    <property type="term" value="C:nucleus"/>
    <property type="evidence" value="ECO:0007669"/>
    <property type="project" value="TreeGrafter"/>
</dbReference>
<organism evidence="3 4">
    <name type="scientific">Senna tora</name>
    <dbReference type="NCBI Taxonomy" id="362788"/>
    <lineage>
        <taxon>Eukaryota</taxon>
        <taxon>Viridiplantae</taxon>
        <taxon>Streptophyta</taxon>
        <taxon>Embryophyta</taxon>
        <taxon>Tracheophyta</taxon>
        <taxon>Spermatophyta</taxon>
        <taxon>Magnoliopsida</taxon>
        <taxon>eudicotyledons</taxon>
        <taxon>Gunneridae</taxon>
        <taxon>Pentapetalae</taxon>
        <taxon>rosids</taxon>
        <taxon>fabids</taxon>
        <taxon>Fabales</taxon>
        <taxon>Fabaceae</taxon>
        <taxon>Caesalpinioideae</taxon>
        <taxon>Cassia clade</taxon>
        <taxon>Senna</taxon>
    </lineage>
</organism>
<name>A0A835CCT1_9FABA</name>
<comment type="caution">
    <text evidence="3">The sequence shown here is derived from an EMBL/GenBank/DDBJ whole genome shotgun (WGS) entry which is preliminary data.</text>
</comment>
<reference evidence="3" key="1">
    <citation type="submission" date="2020-09" db="EMBL/GenBank/DDBJ databases">
        <title>Genome-Enabled Discovery of Anthraquinone Biosynthesis in Senna tora.</title>
        <authorList>
            <person name="Kang S.-H."/>
            <person name="Pandey R.P."/>
            <person name="Lee C.-M."/>
            <person name="Sim J.-S."/>
            <person name="Jeong J.-T."/>
            <person name="Choi B.-S."/>
            <person name="Jung M."/>
            <person name="Ginzburg D."/>
            <person name="Zhao K."/>
            <person name="Won S.Y."/>
            <person name="Oh T.-J."/>
            <person name="Yu Y."/>
            <person name="Kim N.-H."/>
            <person name="Lee O.R."/>
            <person name="Lee T.-H."/>
            <person name="Bashyal P."/>
            <person name="Kim T.-S."/>
            <person name="Lee W.-H."/>
            <person name="Kawkins C."/>
            <person name="Kim C.-K."/>
            <person name="Kim J.S."/>
            <person name="Ahn B.O."/>
            <person name="Rhee S.Y."/>
            <person name="Sohng J.K."/>
        </authorList>
    </citation>
    <scope>NUCLEOTIDE SEQUENCE</scope>
    <source>
        <tissue evidence="3">Leaf</tissue>
    </source>
</reference>
<dbReference type="PANTHER" id="PTHR13620">
    <property type="entry name" value="3-5 EXONUCLEASE"/>
    <property type="match status" value="1"/>
</dbReference>
<dbReference type="InterPro" id="IPR051132">
    <property type="entry name" value="3-5_Exonuclease_domain"/>
</dbReference>
<dbReference type="GO" id="GO:0005737">
    <property type="term" value="C:cytoplasm"/>
    <property type="evidence" value="ECO:0007669"/>
    <property type="project" value="TreeGrafter"/>
</dbReference>
<keyword evidence="3" id="KW-0269">Exonuclease</keyword>
<proteinExistence type="predicted"/>
<evidence type="ECO:0000256" key="1">
    <source>
        <dbReference type="ARBA" id="ARBA00022722"/>
    </source>
</evidence>
<dbReference type="InterPro" id="IPR012337">
    <property type="entry name" value="RNaseH-like_sf"/>
</dbReference>
<keyword evidence="2" id="KW-0378">Hydrolase</keyword>
<dbReference type="EMBL" id="JAAIUW010000003">
    <property type="protein sequence ID" value="KAF7838241.1"/>
    <property type="molecule type" value="Genomic_DNA"/>
</dbReference>
<protein>
    <submittedName>
        <fullName evidence="3">Werner Syndrome-like exonuclease</fullName>
    </submittedName>
</protein>
<evidence type="ECO:0000256" key="2">
    <source>
        <dbReference type="ARBA" id="ARBA00022801"/>
    </source>
</evidence>
<dbReference type="GO" id="GO:0003676">
    <property type="term" value="F:nucleic acid binding"/>
    <property type="evidence" value="ECO:0007669"/>
    <property type="project" value="InterPro"/>
</dbReference>
<dbReference type="SUPFAM" id="SSF53098">
    <property type="entry name" value="Ribonuclease H-like"/>
    <property type="match status" value="2"/>
</dbReference>
<sequence>MVIGMATHITPFKSKRYNFKVATLQLYIDEKCLILKLSRMDEISFPSCLRCLSRRDSKFIFAGIQDEERSDYLRRKCDFEISNGLDILEAARMRWPSKFGKDTDLKVVARELADVDLEQPLHVLQSNWKTSMLCLEQVEFATMEAYASYCVVFLYMSKSFAIVALRFSFVPTIFFNMTRLLAVVALRNIVFSSYSFSIKKLASVTFNPNTCTYIVNYEGKSIETTVTDKLGVADQWAMKYWKNKGKATVVGLANEGLKTGPITSINTIGYKVSTLQLYIDEKCLILKLAHMDQYNNSNLKALFRDSMYIFAEIQDGRRNDYLWNECGFKASNSLDIVEAAKMRWPDKFRYTTVDLKVVAKEVANVHYDWPSNVLQSNWETRMLCLEQVEYATMEAFVIYCLGHKLFIGD</sequence>
<evidence type="ECO:0000313" key="4">
    <source>
        <dbReference type="Proteomes" id="UP000634136"/>
    </source>
</evidence>
<dbReference type="Gene3D" id="3.30.420.10">
    <property type="entry name" value="Ribonuclease H-like superfamily/Ribonuclease H"/>
    <property type="match status" value="2"/>
</dbReference>
<dbReference type="AlphaFoldDB" id="A0A835CCT1"/>